<dbReference type="AlphaFoldDB" id="A0A452ZPU2"/>
<dbReference type="EnsemblPlants" id="AET1Gv20871600.10">
    <property type="protein sequence ID" value="AET1Gv20871600.10"/>
    <property type="gene ID" value="AET1Gv20871600"/>
</dbReference>
<protein>
    <submittedName>
        <fullName evidence="1">Uncharacterized protein</fullName>
    </submittedName>
</protein>
<evidence type="ECO:0000313" key="2">
    <source>
        <dbReference type="Proteomes" id="UP000015105"/>
    </source>
</evidence>
<name>A0A452ZPU2_AEGTS</name>
<reference evidence="1" key="3">
    <citation type="journal article" date="2017" name="Nature">
        <title>Genome sequence of the progenitor of the wheat D genome Aegilops tauschii.</title>
        <authorList>
            <person name="Luo M.C."/>
            <person name="Gu Y.Q."/>
            <person name="Puiu D."/>
            <person name="Wang H."/>
            <person name="Twardziok S.O."/>
            <person name="Deal K.R."/>
            <person name="Huo N."/>
            <person name="Zhu T."/>
            <person name="Wang L."/>
            <person name="Wang Y."/>
            <person name="McGuire P.E."/>
            <person name="Liu S."/>
            <person name="Long H."/>
            <person name="Ramasamy R.K."/>
            <person name="Rodriguez J.C."/>
            <person name="Van S.L."/>
            <person name="Yuan L."/>
            <person name="Wang Z."/>
            <person name="Xia Z."/>
            <person name="Xiao L."/>
            <person name="Anderson O.D."/>
            <person name="Ouyang S."/>
            <person name="Liang Y."/>
            <person name="Zimin A.V."/>
            <person name="Pertea G."/>
            <person name="Qi P."/>
            <person name="Bennetzen J.L."/>
            <person name="Dai X."/>
            <person name="Dawson M.W."/>
            <person name="Muller H.G."/>
            <person name="Kugler K."/>
            <person name="Rivarola-Duarte L."/>
            <person name="Spannagl M."/>
            <person name="Mayer K.F.X."/>
            <person name="Lu F.H."/>
            <person name="Bevan M.W."/>
            <person name="Leroy P."/>
            <person name="Li P."/>
            <person name="You F.M."/>
            <person name="Sun Q."/>
            <person name="Liu Z."/>
            <person name="Lyons E."/>
            <person name="Wicker T."/>
            <person name="Salzberg S.L."/>
            <person name="Devos K.M."/>
            <person name="Dvorak J."/>
        </authorList>
    </citation>
    <scope>NUCLEOTIDE SEQUENCE [LARGE SCALE GENOMIC DNA]</scope>
    <source>
        <strain evidence="1">cv. AL8/78</strain>
    </source>
</reference>
<reference evidence="2" key="1">
    <citation type="journal article" date="2014" name="Science">
        <title>Ancient hybridizations among the ancestral genomes of bread wheat.</title>
        <authorList>
            <consortium name="International Wheat Genome Sequencing Consortium,"/>
            <person name="Marcussen T."/>
            <person name="Sandve S.R."/>
            <person name="Heier L."/>
            <person name="Spannagl M."/>
            <person name="Pfeifer M."/>
            <person name="Jakobsen K.S."/>
            <person name="Wulff B.B."/>
            <person name="Steuernagel B."/>
            <person name="Mayer K.F."/>
            <person name="Olsen O.A."/>
        </authorList>
    </citation>
    <scope>NUCLEOTIDE SEQUENCE [LARGE SCALE GENOMIC DNA]</scope>
    <source>
        <strain evidence="2">cv. AL8/78</strain>
    </source>
</reference>
<keyword evidence="2" id="KW-1185">Reference proteome</keyword>
<organism evidence="1 2">
    <name type="scientific">Aegilops tauschii subsp. strangulata</name>
    <name type="common">Goatgrass</name>
    <dbReference type="NCBI Taxonomy" id="200361"/>
    <lineage>
        <taxon>Eukaryota</taxon>
        <taxon>Viridiplantae</taxon>
        <taxon>Streptophyta</taxon>
        <taxon>Embryophyta</taxon>
        <taxon>Tracheophyta</taxon>
        <taxon>Spermatophyta</taxon>
        <taxon>Magnoliopsida</taxon>
        <taxon>Liliopsida</taxon>
        <taxon>Poales</taxon>
        <taxon>Poaceae</taxon>
        <taxon>BOP clade</taxon>
        <taxon>Pooideae</taxon>
        <taxon>Triticodae</taxon>
        <taxon>Triticeae</taxon>
        <taxon>Triticinae</taxon>
        <taxon>Aegilops</taxon>
    </lineage>
</organism>
<reference evidence="1" key="5">
    <citation type="journal article" date="2021" name="G3 (Bethesda)">
        <title>Aegilops tauschii genome assembly Aet v5.0 features greater sequence contiguity and improved annotation.</title>
        <authorList>
            <person name="Wang L."/>
            <person name="Zhu T."/>
            <person name="Rodriguez J.C."/>
            <person name="Deal K.R."/>
            <person name="Dubcovsky J."/>
            <person name="McGuire P.E."/>
            <person name="Lux T."/>
            <person name="Spannagl M."/>
            <person name="Mayer K.F.X."/>
            <person name="Baldrich P."/>
            <person name="Meyers B.C."/>
            <person name="Huo N."/>
            <person name="Gu Y.Q."/>
            <person name="Zhou H."/>
            <person name="Devos K.M."/>
            <person name="Bennetzen J.L."/>
            <person name="Unver T."/>
            <person name="Budak H."/>
            <person name="Gulick P.J."/>
            <person name="Galiba G."/>
            <person name="Kalapos B."/>
            <person name="Nelson D.R."/>
            <person name="Li P."/>
            <person name="You F.M."/>
            <person name="Luo M.C."/>
            <person name="Dvorak J."/>
        </authorList>
    </citation>
    <scope>NUCLEOTIDE SEQUENCE [LARGE SCALE GENOMIC DNA]</scope>
    <source>
        <strain evidence="1">cv. AL8/78</strain>
    </source>
</reference>
<reference evidence="1" key="4">
    <citation type="submission" date="2019-03" db="UniProtKB">
        <authorList>
            <consortium name="EnsemblPlants"/>
        </authorList>
    </citation>
    <scope>IDENTIFICATION</scope>
</reference>
<evidence type="ECO:0000313" key="1">
    <source>
        <dbReference type="EnsemblPlants" id="AET1Gv20871600.10"/>
    </source>
</evidence>
<dbReference type="Proteomes" id="UP000015105">
    <property type="component" value="Chromosome 1D"/>
</dbReference>
<reference evidence="2" key="2">
    <citation type="journal article" date="2017" name="Nat. Plants">
        <title>The Aegilops tauschii genome reveals multiple impacts of transposons.</title>
        <authorList>
            <person name="Zhao G."/>
            <person name="Zou C."/>
            <person name="Li K."/>
            <person name="Wang K."/>
            <person name="Li T."/>
            <person name="Gao L."/>
            <person name="Zhang X."/>
            <person name="Wang H."/>
            <person name="Yang Z."/>
            <person name="Liu X."/>
            <person name="Jiang W."/>
            <person name="Mao L."/>
            <person name="Kong X."/>
            <person name="Jiao Y."/>
            <person name="Jia J."/>
        </authorList>
    </citation>
    <scope>NUCLEOTIDE SEQUENCE [LARGE SCALE GENOMIC DNA]</scope>
    <source>
        <strain evidence="2">cv. AL8/78</strain>
    </source>
</reference>
<proteinExistence type="predicted"/>
<dbReference type="Gramene" id="AET1Gv20871600.10">
    <property type="protein sequence ID" value="AET1Gv20871600.10"/>
    <property type="gene ID" value="AET1Gv20871600"/>
</dbReference>
<sequence length="42" mass="4669">PLMPTIEASHLKRRPAVEKEKVGEQLFGLQLPVEISGYCCSI</sequence>
<accession>A0A452ZPU2</accession>